<organism evidence="11 12">
    <name type="scientific">Pseudolysobacter antarcticus</name>
    <dbReference type="NCBI Taxonomy" id="2511995"/>
    <lineage>
        <taxon>Bacteria</taxon>
        <taxon>Pseudomonadati</taxon>
        <taxon>Pseudomonadota</taxon>
        <taxon>Gammaproteobacteria</taxon>
        <taxon>Lysobacterales</taxon>
        <taxon>Rhodanobacteraceae</taxon>
        <taxon>Pseudolysobacter</taxon>
    </lineage>
</organism>
<dbReference type="GO" id="GO:0006782">
    <property type="term" value="P:protoporphyrinogen IX biosynthetic process"/>
    <property type="evidence" value="ECO:0007669"/>
    <property type="project" value="UniProtKB-UniRule"/>
</dbReference>
<evidence type="ECO:0000256" key="5">
    <source>
        <dbReference type="ARBA" id="ARBA00023244"/>
    </source>
</evidence>
<evidence type="ECO:0000256" key="1">
    <source>
        <dbReference type="ARBA" id="ARBA00004772"/>
    </source>
</evidence>
<dbReference type="AlphaFoldDB" id="A0A411HF33"/>
<dbReference type="Pfam" id="PF02602">
    <property type="entry name" value="HEM4"/>
    <property type="match status" value="1"/>
</dbReference>
<dbReference type="PANTHER" id="PTHR38042">
    <property type="entry name" value="UROPORPHYRINOGEN-III SYNTHASE, CHLOROPLASTIC"/>
    <property type="match status" value="1"/>
</dbReference>
<comment type="similarity">
    <text evidence="2 9">Belongs to the uroporphyrinogen-III synthase family.</text>
</comment>
<reference evidence="11 12" key="1">
    <citation type="submission" date="2019-01" db="EMBL/GenBank/DDBJ databases">
        <title>Pseudolysobacter antarctica gen. nov., sp. nov., isolated from Fildes Peninsula, Antarctica.</title>
        <authorList>
            <person name="Wei Z."/>
            <person name="Peng F."/>
        </authorList>
    </citation>
    <scope>NUCLEOTIDE SEQUENCE [LARGE SCALE GENOMIC DNA]</scope>
    <source>
        <strain evidence="11 12">AQ6-296</strain>
    </source>
</reference>
<dbReference type="InterPro" id="IPR003754">
    <property type="entry name" value="4pyrrol_synth_uPrphyn_synth"/>
</dbReference>
<comment type="function">
    <text evidence="6 9">Catalyzes cyclization of the linear tetrapyrrole, hydroxymethylbilane, to the macrocyclic uroporphyrinogen III.</text>
</comment>
<dbReference type="SUPFAM" id="SSF69618">
    <property type="entry name" value="HemD-like"/>
    <property type="match status" value="1"/>
</dbReference>
<keyword evidence="5 9" id="KW-0627">Porphyrin biosynthesis</keyword>
<dbReference type="Proteomes" id="UP000291562">
    <property type="component" value="Chromosome"/>
</dbReference>
<comment type="catalytic activity">
    <reaction evidence="8 9">
        <text>hydroxymethylbilane = uroporphyrinogen III + H2O</text>
        <dbReference type="Rhea" id="RHEA:18965"/>
        <dbReference type="ChEBI" id="CHEBI:15377"/>
        <dbReference type="ChEBI" id="CHEBI:57308"/>
        <dbReference type="ChEBI" id="CHEBI:57845"/>
        <dbReference type="EC" id="4.2.1.75"/>
    </reaction>
</comment>
<sequence length="265" mass="27673">MSATAVGGNAAALAGASVIVTRPVGGGDALKRRILNLGGRALSLPGSSLRALVDTPALRAQLRAARDADRVIFSSPAAVRFAFALWPALRFGRSTQVFGVGAATGRALSRLGMVNAVTPSRQDSEGLLALPQLKQLRGLRVALIGAPGGRELLPQSLIRRGAQLTRIGVYQRLPPRLNRRHFAAIETLSAPCFLLLSSEQTLANICHVLPADILARLHPVEVIASSARVAVAARECGFASVTLARSAASDDLIAAAIGALARHRL</sequence>
<dbReference type="EMBL" id="CP035704">
    <property type="protein sequence ID" value="QBB69079.1"/>
    <property type="molecule type" value="Genomic_DNA"/>
</dbReference>
<accession>A0A411HF33</accession>
<evidence type="ECO:0000256" key="9">
    <source>
        <dbReference type="RuleBase" id="RU366031"/>
    </source>
</evidence>
<evidence type="ECO:0000256" key="4">
    <source>
        <dbReference type="ARBA" id="ARBA00023239"/>
    </source>
</evidence>
<dbReference type="OrthoDB" id="9787650at2"/>
<dbReference type="UniPathway" id="UPA00251">
    <property type="reaction ID" value="UER00320"/>
</dbReference>
<evidence type="ECO:0000256" key="7">
    <source>
        <dbReference type="ARBA" id="ARBA00040167"/>
    </source>
</evidence>
<evidence type="ECO:0000256" key="3">
    <source>
        <dbReference type="ARBA" id="ARBA00013109"/>
    </source>
</evidence>
<evidence type="ECO:0000313" key="11">
    <source>
        <dbReference type="EMBL" id="QBB69079.1"/>
    </source>
</evidence>
<evidence type="ECO:0000313" key="12">
    <source>
        <dbReference type="Proteomes" id="UP000291562"/>
    </source>
</evidence>
<protein>
    <recommendedName>
        <fullName evidence="7 9">Uroporphyrinogen-III synthase</fullName>
        <ecNumber evidence="3 9">4.2.1.75</ecNumber>
    </recommendedName>
</protein>
<evidence type="ECO:0000259" key="10">
    <source>
        <dbReference type="Pfam" id="PF02602"/>
    </source>
</evidence>
<dbReference type="CDD" id="cd06578">
    <property type="entry name" value="HemD"/>
    <property type="match status" value="1"/>
</dbReference>
<dbReference type="GO" id="GO:0006780">
    <property type="term" value="P:uroporphyrinogen III biosynthetic process"/>
    <property type="evidence" value="ECO:0007669"/>
    <property type="project" value="UniProtKB-UniRule"/>
</dbReference>
<evidence type="ECO:0000256" key="8">
    <source>
        <dbReference type="ARBA" id="ARBA00048617"/>
    </source>
</evidence>
<dbReference type="KEGG" id="xbc:ELE36_01045"/>
<dbReference type="PANTHER" id="PTHR38042:SF1">
    <property type="entry name" value="UROPORPHYRINOGEN-III SYNTHASE, CHLOROPLASTIC"/>
    <property type="match status" value="1"/>
</dbReference>
<dbReference type="InterPro" id="IPR039793">
    <property type="entry name" value="UROS/Hem4"/>
</dbReference>
<evidence type="ECO:0000256" key="2">
    <source>
        <dbReference type="ARBA" id="ARBA00008133"/>
    </source>
</evidence>
<dbReference type="GO" id="GO:0004852">
    <property type="term" value="F:uroporphyrinogen-III synthase activity"/>
    <property type="evidence" value="ECO:0007669"/>
    <property type="project" value="UniProtKB-UniRule"/>
</dbReference>
<keyword evidence="12" id="KW-1185">Reference proteome</keyword>
<gene>
    <name evidence="11" type="ORF">ELE36_01045</name>
</gene>
<feature type="domain" description="Tetrapyrrole biosynthesis uroporphyrinogen III synthase" evidence="10">
    <location>
        <begin position="28"/>
        <end position="253"/>
    </location>
</feature>
<proteinExistence type="inferred from homology"/>
<dbReference type="EC" id="4.2.1.75" evidence="3 9"/>
<comment type="pathway">
    <text evidence="1 9">Porphyrin-containing compound metabolism; protoporphyrin-IX biosynthesis; coproporphyrinogen-III from 5-aminolevulinate: step 3/4.</text>
</comment>
<evidence type="ECO:0000256" key="6">
    <source>
        <dbReference type="ARBA" id="ARBA00037589"/>
    </source>
</evidence>
<keyword evidence="4 9" id="KW-0456">Lyase</keyword>
<dbReference type="InterPro" id="IPR036108">
    <property type="entry name" value="4pyrrol_syn_uPrphyn_synt_sf"/>
</dbReference>
<name>A0A411HF33_9GAMM</name>
<dbReference type="Gene3D" id="3.40.50.10090">
    <property type="match status" value="2"/>
</dbReference>